<keyword evidence="14" id="KW-0324">Glycolysis</keyword>
<dbReference type="InterPro" id="IPR015912">
    <property type="entry name" value="Phosphofructokinase_CS"/>
</dbReference>
<protein>
    <recommendedName>
        <fullName evidence="5">6-phosphofructokinase</fullName>
        <ecNumber evidence="5">2.7.1.11</ecNumber>
    </recommendedName>
</protein>
<dbReference type="RefSeq" id="WP_207086258.1">
    <property type="nucleotide sequence ID" value="NZ_JAFLQW010000025.1"/>
</dbReference>
<evidence type="ECO:0000256" key="13">
    <source>
        <dbReference type="ARBA" id="ARBA00022842"/>
    </source>
</evidence>
<keyword evidence="11" id="KW-0418">Kinase</keyword>
<dbReference type="Proteomes" id="UP000664844">
    <property type="component" value="Unassembled WGS sequence"/>
</dbReference>
<evidence type="ECO:0000256" key="7">
    <source>
        <dbReference type="ARBA" id="ARBA00022533"/>
    </source>
</evidence>
<evidence type="ECO:0000256" key="11">
    <source>
        <dbReference type="ARBA" id="ARBA00022777"/>
    </source>
</evidence>
<dbReference type="EMBL" id="JAFLQW010000025">
    <property type="protein sequence ID" value="MBO0347680.1"/>
    <property type="molecule type" value="Genomic_DNA"/>
</dbReference>
<name>A0ABS3FKP8_9CYAN</name>
<evidence type="ECO:0000256" key="6">
    <source>
        <dbReference type="ARBA" id="ARBA00022490"/>
    </source>
</evidence>
<keyword evidence="6" id="KW-0963">Cytoplasm</keyword>
<evidence type="ECO:0000256" key="14">
    <source>
        <dbReference type="ARBA" id="ARBA00023152"/>
    </source>
</evidence>
<accession>A0ABS3FKP8</accession>
<gene>
    <name evidence="18" type="ORF">J0895_00855</name>
</gene>
<dbReference type="Gene3D" id="3.40.50.460">
    <property type="entry name" value="Phosphofructokinase domain"/>
    <property type="match status" value="2"/>
</dbReference>
<dbReference type="EC" id="2.7.1.11" evidence="5"/>
<keyword evidence="8 18" id="KW-0808">Transferase</keyword>
<evidence type="ECO:0000256" key="4">
    <source>
        <dbReference type="ARBA" id="ARBA00004679"/>
    </source>
</evidence>
<dbReference type="NCBIfam" id="TIGR02478">
    <property type="entry name" value="6PF1K_euk"/>
    <property type="match status" value="1"/>
</dbReference>
<evidence type="ECO:0000313" key="18">
    <source>
        <dbReference type="EMBL" id="MBO0347680.1"/>
    </source>
</evidence>
<dbReference type="SUPFAM" id="SSF53784">
    <property type="entry name" value="Phosphofructokinase"/>
    <property type="match status" value="2"/>
</dbReference>
<keyword evidence="13" id="KW-0460">Magnesium</keyword>
<dbReference type="InterPro" id="IPR009161">
    <property type="entry name" value="6-Pfructokinase_euk"/>
</dbReference>
<keyword evidence="12" id="KW-0067">ATP-binding</keyword>
<comment type="cofactor">
    <cofactor evidence="1">
        <name>Mg(2+)</name>
        <dbReference type="ChEBI" id="CHEBI:18420"/>
    </cofactor>
</comment>
<keyword evidence="9" id="KW-0479">Metal-binding</keyword>
<feature type="domain" description="Phosphofructokinase" evidence="17">
    <location>
        <begin position="6"/>
        <end position="328"/>
    </location>
</feature>
<dbReference type="InterPro" id="IPR035966">
    <property type="entry name" value="PKF_sf"/>
</dbReference>
<evidence type="ECO:0000256" key="9">
    <source>
        <dbReference type="ARBA" id="ARBA00022723"/>
    </source>
</evidence>
<feature type="domain" description="Phosphofructokinase" evidence="17">
    <location>
        <begin position="410"/>
        <end position="689"/>
    </location>
</feature>
<comment type="subcellular location">
    <subcellularLocation>
        <location evidence="3">Cytoplasm</location>
    </subcellularLocation>
</comment>
<evidence type="ECO:0000256" key="5">
    <source>
        <dbReference type="ARBA" id="ARBA00012055"/>
    </source>
</evidence>
<comment type="function">
    <text evidence="2">Catalyzes the phosphorylation of D-fructose 6-phosphate to fructose 1,6-bisphosphate by ATP, the first committing step of glycolysis.</text>
</comment>
<evidence type="ECO:0000256" key="16">
    <source>
        <dbReference type="ARBA" id="ARBA00048070"/>
    </source>
</evidence>
<dbReference type="Gene3D" id="3.40.50.450">
    <property type="match status" value="2"/>
</dbReference>
<keyword evidence="10" id="KW-0547">Nucleotide-binding</keyword>
<comment type="similarity">
    <text evidence="15">Belongs to the phosphofructokinase type A (PFKA) family.</text>
</comment>
<dbReference type="Pfam" id="PF00365">
    <property type="entry name" value="PFK"/>
    <property type="match status" value="2"/>
</dbReference>
<dbReference type="InterPro" id="IPR000023">
    <property type="entry name" value="Phosphofructokinase_dom"/>
</dbReference>
<dbReference type="PROSITE" id="PS00433">
    <property type="entry name" value="PHOSPHOFRUCTOKINASE"/>
    <property type="match status" value="2"/>
</dbReference>
<dbReference type="PIRSF" id="PIRSF000533">
    <property type="entry name" value="ATP_PFK_euk"/>
    <property type="match status" value="1"/>
</dbReference>
<evidence type="ECO:0000313" key="19">
    <source>
        <dbReference type="Proteomes" id="UP000664844"/>
    </source>
</evidence>
<comment type="catalytic activity">
    <reaction evidence="16">
        <text>beta-D-fructose 6-phosphate + ATP = beta-D-fructose 1,6-bisphosphate + ADP + H(+)</text>
        <dbReference type="Rhea" id="RHEA:16109"/>
        <dbReference type="ChEBI" id="CHEBI:15378"/>
        <dbReference type="ChEBI" id="CHEBI:30616"/>
        <dbReference type="ChEBI" id="CHEBI:32966"/>
        <dbReference type="ChEBI" id="CHEBI:57634"/>
        <dbReference type="ChEBI" id="CHEBI:456216"/>
        <dbReference type="EC" id="2.7.1.11"/>
    </reaction>
</comment>
<evidence type="ECO:0000256" key="12">
    <source>
        <dbReference type="ARBA" id="ARBA00022840"/>
    </source>
</evidence>
<sequence>MHQRKRLGVLTSGGDSPGMNAAVRSVVRSAIAQSIDVFAIYEGYQGMVEGGQCDLENPRRVAPDAEACIRQLHWYDVAGILHKGGTMIGTARSAQFRTREGRLQAVRNLLANDIDGLVAIGGDGSLTGAHLFRSEWPELVAELLERGEIDAELAERHRHLTIVGLAASIDNDMYGSDMTIGTDTALHRLTEAVDSISSTAASHQRTFVVEVMGRHCGYLALMGALATGADWVLIPECPPEGDCWEEKMCQVLQAGRESGRRDTIVIVAEGARDRLGNPISCEYVRQVLEEKLGEDARVTILGHVQRGGSPTAFDRNLSTLLGHAAVNAFQTATPDSESVLIGMRGNRIYQAPLMHCVEQTDAVSQAIADGDYAKAMDLRGENFKNAYQILHTLMQAKPSHPEPQEGKPLRFAILNCGATAPGMNTAVRAAVRLAIDKGHTMLGVEHGFRGLIDGHIKELHWLSVRGWATTGGSELGTSRKIPNGKDFYAIARQIERHDINGLLIIGGWSGYQAAYQLYSQCETFSAFNIPILCIPASINNNLPGCELSIGADTALNNIIEAVDKIKQSAVASNRCFLVKVMGRYCGYLAVMSGLATGAERVYINEEGVALTDLQKDLSTLIAGFKQGKRVGLIICNENAHPVYDSDFICDLFAEEGKEVFQVRQAILGHLQQGGDPTPFDRIQATRFSAIGLDFLIDQAQRPSPTGAFMGTEAGNVRFIDLGMIPRMVDKEHQRPKEQWWMETAAIGKILAHNAPPTPG</sequence>
<dbReference type="PRINTS" id="PR00476">
    <property type="entry name" value="PHFRCTKINASE"/>
</dbReference>
<evidence type="ECO:0000256" key="8">
    <source>
        <dbReference type="ARBA" id="ARBA00022679"/>
    </source>
</evidence>
<evidence type="ECO:0000256" key="1">
    <source>
        <dbReference type="ARBA" id="ARBA00001946"/>
    </source>
</evidence>
<evidence type="ECO:0000259" key="17">
    <source>
        <dbReference type="Pfam" id="PF00365"/>
    </source>
</evidence>
<evidence type="ECO:0000256" key="15">
    <source>
        <dbReference type="ARBA" id="ARBA00038478"/>
    </source>
</evidence>
<keyword evidence="19" id="KW-1185">Reference proteome</keyword>
<comment type="caution">
    <text evidence="18">The sequence shown here is derived from an EMBL/GenBank/DDBJ whole genome shotgun (WGS) entry which is preliminary data.</text>
</comment>
<evidence type="ECO:0000256" key="10">
    <source>
        <dbReference type="ARBA" id="ARBA00022741"/>
    </source>
</evidence>
<evidence type="ECO:0000256" key="3">
    <source>
        <dbReference type="ARBA" id="ARBA00004496"/>
    </source>
</evidence>
<keyword evidence="7" id="KW-0021">Allosteric enzyme</keyword>
<dbReference type="InterPro" id="IPR022953">
    <property type="entry name" value="ATP_PFK"/>
</dbReference>
<reference evidence="18 19" key="1">
    <citation type="submission" date="2021-03" db="EMBL/GenBank/DDBJ databases">
        <title>Metabolic Capacity of the Antarctic Cyanobacterium Phormidium pseudopriestleyi that Sustains Oxygenic Photosynthesis in the Presence of Hydrogen Sulfide.</title>
        <authorList>
            <person name="Lumian J.E."/>
            <person name="Jungblut A.D."/>
            <person name="Dillon M.L."/>
            <person name="Hawes I."/>
            <person name="Doran P.T."/>
            <person name="Mackey T.J."/>
            <person name="Dick G.J."/>
            <person name="Grettenberger C.L."/>
            <person name="Sumner D.Y."/>
        </authorList>
    </citation>
    <scope>NUCLEOTIDE SEQUENCE [LARGE SCALE GENOMIC DNA]</scope>
    <source>
        <strain evidence="18 19">FRX01</strain>
    </source>
</reference>
<dbReference type="PANTHER" id="PTHR13697:SF4">
    <property type="entry name" value="ATP-DEPENDENT 6-PHOSPHOFRUCTOKINASE"/>
    <property type="match status" value="1"/>
</dbReference>
<comment type="pathway">
    <text evidence="4">Carbohydrate degradation; glycolysis; D-glyceraldehyde 3-phosphate and glycerone phosphate from D-glucose: step 3/4.</text>
</comment>
<dbReference type="PANTHER" id="PTHR13697">
    <property type="entry name" value="PHOSPHOFRUCTOKINASE"/>
    <property type="match status" value="1"/>
</dbReference>
<dbReference type="GO" id="GO:0003872">
    <property type="term" value="F:6-phosphofructokinase activity"/>
    <property type="evidence" value="ECO:0007669"/>
    <property type="project" value="UniProtKB-EC"/>
</dbReference>
<evidence type="ECO:0000256" key="2">
    <source>
        <dbReference type="ARBA" id="ARBA00002659"/>
    </source>
</evidence>
<organism evidence="18 19">
    <name type="scientific">Phormidium pseudopriestleyi FRX01</name>
    <dbReference type="NCBI Taxonomy" id="1759528"/>
    <lineage>
        <taxon>Bacteria</taxon>
        <taxon>Bacillati</taxon>
        <taxon>Cyanobacteriota</taxon>
        <taxon>Cyanophyceae</taxon>
        <taxon>Oscillatoriophycideae</taxon>
        <taxon>Oscillatoriales</taxon>
        <taxon>Oscillatoriaceae</taxon>
        <taxon>Phormidium</taxon>
    </lineage>
</organism>
<proteinExistence type="inferred from homology"/>